<dbReference type="InterPro" id="IPR036291">
    <property type="entry name" value="NAD(P)-bd_dom_sf"/>
</dbReference>
<evidence type="ECO:0000313" key="4">
    <source>
        <dbReference type="EMBL" id="QOV09042.1"/>
    </source>
</evidence>
<dbReference type="SUPFAM" id="SSF51735">
    <property type="entry name" value="NAD(P)-binding Rossmann-fold domains"/>
    <property type="match status" value="1"/>
</dbReference>
<comment type="similarity">
    <text evidence="1 3">Belongs to the short-chain dehydrogenases/reductases (SDR) family.</text>
</comment>
<dbReference type="PANTHER" id="PTHR42901">
    <property type="entry name" value="ALCOHOL DEHYDROGENASE"/>
    <property type="match status" value="1"/>
</dbReference>
<dbReference type="PANTHER" id="PTHR42901:SF1">
    <property type="entry name" value="ALCOHOL DEHYDROGENASE"/>
    <property type="match status" value="1"/>
</dbReference>
<dbReference type="Gene3D" id="3.40.50.720">
    <property type="entry name" value="NAD(P)-binding Rossmann-like Domain"/>
    <property type="match status" value="1"/>
</dbReference>
<evidence type="ECO:0000256" key="3">
    <source>
        <dbReference type="RuleBase" id="RU000363"/>
    </source>
</evidence>
<organism evidence="4">
    <name type="scientific">uncultured Micrococcales bacterium</name>
    <dbReference type="NCBI Taxonomy" id="1920814"/>
    <lineage>
        <taxon>Bacteria</taxon>
        <taxon>Bacillati</taxon>
        <taxon>Actinomycetota</taxon>
        <taxon>Actinomycetes</taxon>
        <taxon>Micrococcales</taxon>
        <taxon>environmental samples</taxon>
    </lineage>
</organism>
<dbReference type="PIRSF" id="PIRSF000126">
    <property type="entry name" value="11-beta-HSD1"/>
    <property type="match status" value="1"/>
</dbReference>
<sequence>MEFKGKTALITGASSGIGLGYAHELAKRGANLVVVARSEKVLQQVAAEIMAAHNVQVDIVALDLSDLNSGQKLVEILANKKLNVEVLINNAGFGTNNRLAKEDRQKLQKQIILNVATLVDLTAAFLPEMLKRDQGVILNIGSTASYQPVPGMAVYAATKAFVRSFTEAVWGEVEGTNVKVLTVNPGATQTEFFVVAGAKPAGPLAPVSDVIDATFAALEAKVSKPSIVVGSQNALMANLGRFAPKKSVIKVAGKLFLRD</sequence>
<proteinExistence type="inferred from homology"/>
<dbReference type="AlphaFoldDB" id="A0A871Y7F7"/>
<protein>
    <submittedName>
        <fullName evidence="4">SDR family oxidoreductase</fullName>
    </submittedName>
</protein>
<accession>A0A871Y7F7</accession>
<evidence type="ECO:0000256" key="2">
    <source>
        <dbReference type="ARBA" id="ARBA00023002"/>
    </source>
</evidence>
<gene>
    <name evidence="4" type="ORF">HULAa3G5_00028</name>
</gene>
<keyword evidence="2" id="KW-0560">Oxidoreductase</keyword>
<dbReference type="PRINTS" id="PR00081">
    <property type="entry name" value="GDHRDH"/>
</dbReference>
<dbReference type="EMBL" id="MW122881">
    <property type="protein sequence ID" value="QOV09042.1"/>
    <property type="molecule type" value="Genomic_DNA"/>
</dbReference>
<name>A0A871Y7F7_9MICO</name>
<dbReference type="InterPro" id="IPR002347">
    <property type="entry name" value="SDR_fam"/>
</dbReference>
<evidence type="ECO:0000256" key="1">
    <source>
        <dbReference type="ARBA" id="ARBA00006484"/>
    </source>
</evidence>
<dbReference type="GO" id="GO:0016491">
    <property type="term" value="F:oxidoreductase activity"/>
    <property type="evidence" value="ECO:0007669"/>
    <property type="project" value="UniProtKB-KW"/>
</dbReference>
<dbReference type="PRINTS" id="PR00080">
    <property type="entry name" value="SDRFAMILY"/>
</dbReference>
<dbReference type="Pfam" id="PF00106">
    <property type="entry name" value="adh_short"/>
    <property type="match status" value="1"/>
</dbReference>
<reference evidence="4" key="1">
    <citation type="submission" date="2020-10" db="EMBL/GenBank/DDBJ databases">
        <title>Diverse heliorhodopsins detected via functional metagenomics in peat lake Actinobacteria, Chloroflexi and Archaea.</title>
        <authorList>
            <person name="Chazan A."/>
            <person name="Rozenberg A."/>
            <person name="Tahan R."/>
            <person name="Mannen K."/>
            <person name="Nagata T."/>
            <person name="Yaish S."/>
            <person name="Larom S."/>
            <person name="Kandori H."/>
            <person name="Inoue K."/>
            <person name="Beja O."/>
            <person name="Pushkarev A."/>
        </authorList>
    </citation>
    <scope>NUCLEOTIDE SEQUENCE</scope>
</reference>